<dbReference type="EC" id="1.5.5.2" evidence="3"/>
<evidence type="ECO:0000256" key="4">
    <source>
        <dbReference type="ARBA" id="ARBA00022630"/>
    </source>
</evidence>
<dbReference type="GO" id="GO:0004657">
    <property type="term" value="F:proline dehydrogenase activity"/>
    <property type="evidence" value="ECO:0007669"/>
    <property type="project" value="UniProtKB-EC"/>
</dbReference>
<keyword evidence="4" id="KW-0285">Flavoprotein</keyword>
<sequence length="307" mass="34680">MLRKLLLWGSENDFFSDHVARLGFVRRAVRRFMPGETSAEAIEEVVRLSVSRIRSVLALLGENVTEADEADDVTRHYEAVLKEIGDRDLDAEISVKPTQLGIDIGEDVVAANLERILSTAKEHGHFVWIDMEGSDYVDRTLDLYRAARSRHTDTGVCLQAYLYRTAEDLAALLPINPSVRLVKGAYAESTKVAFPRKRDVDQNYLQLAQTLLDEIGSGGVRAAFATHDGALIRRIQEEATQRGMTPGDVEFQMLYGIGTTSQEKLAAQGHEVRVHISYGIAWFPWYMRRLAERPANLWFVMRKMISR</sequence>
<gene>
    <name evidence="11" type="ORF">METZ01_LOCUS17423</name>
</gene>
<keyword evidence="5" id="KW-0547">Nucleotide-binding</keyword>
<dbReference type="GO" id="GO:0010133">
    <property type="term" value="P:L-proline catabolic process to L-glutamate"/>
    <property type="evidence" value="ECO:0007669"/>
    <property type="project" value="UniProtKB-UniPathway"/>
</dbReference>
<dbReference type="SUPFAM" id="SSF51730">
    <property type="entry name" value="FAD-linked oxidoreductase"/>
    <property type="match status" value="1"/>
</dbReference>
<evidence type="ECO:0000259" key="10">
    <source>
        <dbReference type="Pfam" id="PF01619"/>
    </source>
</evidence>
<dbReference type="PANTHER" id="PTHR13914">
    <property type="entry name" value="PROLINE OXIDASE"/>
    <property type="match status" value="1"/>
</dbReference>
<dbReference type="EMBL" id="UINC01000938">
    <property type="protein sequence ID" value="SUZ64569.1"/>
    <property type="molecule type" value="Genomic_DNA"/>
</dbReference>
<dbReference type="PIRSF" id="PIRSF000196">
    <property type="entry name" value="Pro_dehydrog"/>
    <property type="match status" value="1"/>
</dbReference>
<evidence type="ECO:0000256" key="2">
    <source>
        <dbReference type="ARBA" id="ARBA00004739"/>
    </source>
</evidence>
<name>A0A381PEI6_9ZZZZ</name>
<evidence type="ECO:0000256" key="1">
    <source>
        <dbReference type="ARBA" id="ARBA00001974"/>
    </source>
</evidence>
<comment type="catalytic activity">
    <reaction evidence="9">
        <text>L-proline + a quinone = (S)-1-pyrroline-5-carboxylate + a quinol + H(+)</text>
        <dbReference type="Rhea" id="RHEA:23784"/>
        <dbReference type="ChEBI" id="CHEBI:15378"/>
        <dbReference type="ChEBI" id="CHEBI:17388"/>
        <dbReference type="ChEBI" id="CHEBI:24646"/>
        <dbReference type="ChEBI" id="CHEBI:60039"/>
        <dbReference type="ChEBI" id="CHEBI:132124"/>
        <dbReference type="EC" id="1.5.5.2"/>
    </reaction>
</comment>
<dbReference type="GO" id="GO:0000166">
    <property type="term" value="F:nucleotide binding"/>
    <property type="evidence" value="ECO:0007669"/>
    <property type="project" value="UniProtKB-KW"/>
</dbReference>
<comment type="pathway">
    <text evidence="2">Amino-acid degradation; L-proline degradation into L-glutamate; L-glutamate from L-proline: step 1/2.</text>
</comment>
<dbReference type="InterPro" id="IPR029041">
    <property type="entry name" value="FAD-linked_oxidoreductase-like"/>
</dbReference>
<organism evidence="11">
    <name type="scientific">marine metagenome</name>
    <dbReference type="NCBI Taxonomy" id="408172"/>
    <lineage>
        <taxon>unclassified sequences</taxon>
        <taxon>metagenomes</taxon>
        <taxon>ecological metagenomes</taxon>
    </lineage>
</organism>
<keyword evidence="7" id="KW-0560">Oxidoreductase</keyword>
<evidence type="ECO:0000313" key="11">
    <source>
        <dbReference type="EMBL" id="SUZ64569.1"/>
    </source>
</evidence>
<proteinExistence type="predicted"/>
<keyword evidence="6" id="KW-0274">FAD</keyword>
<reference evidence="11" key="1">
    <citation type="submission" date="2018-05" db="EMBL/GenBank/DDBJ databases">
        <authorList>
            <person name="Lanie J.A."/>
            <person name="Ng W.-L."/>
            <person name="Kazmierczak K.M."/>
            <person name="Andrzejewski T.M."/>
            <person name="Davidsen T.M."/>
            <person name="Wayne K.J."/>
            <person name="Tettelin H."/>
            <person name="Glass J.I."/>
            <person name="Rusch D."/>
            <person name="Podicherti R."/>
            <person name="Tsui H.-C.T."/>
            <person name="Winkler M.E."/>
        </authorList>
    </citation>
    <scope>NUCLEOTIDE SEQUENCE</scope>
</reference>
<dbReference type="InterPro" id="IPR002872">
    <property type="entry name" value="Proline_DH_dom"/>
</dbReference>
<dbReference type="InterPro" id="IPR008219">
    <property type="entry name" value="PRODH_bac_arc"/>
</dbReference>
<dbReference type="Pfam" id="PF01619">
    <property type="entry name" value="Pro_dh"/>
    <property type="match status" value="1"/>
</dbReference>
<keyword evidence="8" id="KW-0642">Proline metabolism</keyword>
<comment type="cofactor">
    <cofactor evidence="1">
        <name>FAD</name>
        <dbReference type="ChEBI" id="CHEBI:57692"/>
    </cofactor>
</comment>
<feature type="domain" description="Proline dehydrogenase" evidence="10">
    <location>
        <begin position="43"/>
        <end position="300"/>
    </location>
</feature>
<evidence type="ECO:0000256" key="3">
    <source>
        <dbReference type="ARBA" id="ARBA00012695"/>
    </source>
</evidence>
<dbReference type="InterPro" id="IPR015659">
    <property type="entry name" value="Proline_oxidase"/>
</dbReference>
<dbReference type="AlphaFoldDB" id="A0A381PEI6"/>
<protein>
    <recommendedName>
        <fullName evidence="3">proline dehydrogenase</fullName>
        <ecNumber evidence="3">1.5.5.2</ecNumber>
    </recommendedName>
</protein>
<dbReference type="UniPathway" id="UPA00261">
    <property type="reaction ID" value="UER00373"/>
</dbReference>
<evidence type="ECO:0000256" key="8">
    <source>
        <dbReference type="ARBA" id="ARBA00023062"/>
    </source>
</evidence>
<accession>A0A381PEI6</accession>
<dbReference type="PANTHER" id="PTHR13914:SF0">
    <property type="entry name" value="PROLINE DEHYDROGENASE 1, MITOCHONDRIAL"/>
    <property type="match status" value="1"/>
</dbReference>
<evidence type="ECO:0000256" key="7">
    <source>
        <dbReference type="ARBA" id="ARBA00023002"/>
    </source>
</evidence>
<evidence type="ECO:0000256" key="5">
    <source>
        <dbReference type="ARBA" id="ARBA00022741"/>
    </source>
</evidence>
<dbReference type="Gene3D" id="3.20.20.220">
    <property type="match status" value="1"/>
</dbReference>
<evidence type="ECO:0000256" key="6">
    <source>
        <dbReference type="ARBA" id="ARBA00022827"/>
    </source>
</evidence>
<evidence type="ECO:0000256" key="9">
    <source>
        <dbReference type="ARBA" id="ARBA00048779"/>
    </source>
</evidence>